<dbReference type="InterPro" id="IPR039156">
    <property type="entry name" value="PHAF1/BROMI"/>
</dbReference>
<dbReference type="Proteomes" id="UP001159641">
    <property type="component" value="Unassembled WGS sequence"/>
</dbReference>
<name>A0AB34GE25_ESCRO</name>
<dbReference type="AlphaFoldDB" id="A0AB34GE25"/>
<keyword evidence="3" id="KW-1185">Reference proteome</keyword>
<sequence>MFLSDLGIVYNSAEQLFHLNFRGLSFSFQLDSWTEAPKYEPNFAHGLASLQIPHGATVKRMYIYSGNSLQDTKAPAMPLSCFLGNVYAESVDVLRDGTGPSGLRLRLLAAGCGPGLLADAKMRVFERSVYFGDSCQDVLSMLGSPHKVFYKSEDKWDNIQELLGHPVEKPVVLHRSSSPNNTNPFGSTFCFGLQRMIFEVMQNNHIASVTLYGPPRPGAHLRTAELP</sequence>
<reference evidence="2 3" key="1">
    <citation type="submission" date="2022-11" db="EMBL/GenBank/DDBJ databases">
        <title>Whole genome sequence of Eschrichtius robustus ER-17-0199.</title>
        <authorList>
            <person name="Bruniche-Olsen A."/>
            <person name="Black A.N."/>
            <person name="Fields C.J."/>
            <person name="Walden K."/>
            <person name="Dewoody J.A."/>
        </authorList>
    </citation>
    <scope>NUCLEOTIDE SEQUENCE [LARGE SCALE GENOMIC DNA]</scope>
    <source>
        <strain evidence="2">ER-17-0199</strain>
        <tissue evidence="2">Blubber</tissue>
    </source>
</reference>
<accession>A0AB34GE25</accession>
<evidence type="ECO:0000256" key="1">
    <source>
        <dbReference type="ARBA" id="ARBA00024339"/>
    </source>
</evidence>
<dbReference type="GO" id="GO:0043001">
    <property type="term" value="P:Golgi to plasma membrane protein transport"/>
    <property type="evidence" value="ECO:0007669"/>
    <property type="project" value="TreeGrafter"/>
</dbReference>
<organism evidence="2 3">
    <name type="scientific">Eschrichtius robustus</name>
    <name type="common">California gray whale</name>
    <name type="synonym">Eschrichtius gibbosus</name>
    <dbReference type="NCBI Taxonomy" id="9764"/>
    <lineage>
        <taxon>Eukaryota</taxon>
        <taxon>Metazoa</taxon>
        <taxon>Chordata</taxon>
        <taxon>Craniata</taxon>
        <taxon>Vertebrata</taxon>
        <taxon>Euteleostomi</taxon>
        <taxon>Mammalia</taxon>
        <taxon>Eutheria</taxon>
        <taxon>Laurasiatheria</taxon>
        <taxon>Artiodactyla</taxon>
        <taxon>Whippomorpha</taxon>
        <taxon>Cetacea</taxon>
        <taxon>Mysticeti</taxon>
        <taxon>Eschrichtiidae</taxon>
        <taxon>Eschrichtius</taxon>
    </lineage>
</organism>
<dbReference type="GO" id="GO:0030425">
    <property type="term" value="C:dendrite"/>
    <property type="evidence" value="ECO:0007669"/>
    <property type="project" value="TreeGrafter"/>
</dbReference>
<dbReference type="GO" id="GO:0030672">
    <property type="term" value="C:synaptic vesicle membrane"/>
    <property type="evidence" value="ECO:0007669"/>
    <property type="project" value="TreeGrafter"/>
</dbReference>
<comment type="caution">
    <text evidence="2">The sequence shown here is derived from an EMBL/GenBank/DDBJ whole genome shotgun (WGS) entry which is preliminary data.</text>
</comment>
<evidence type="ECO:0000313" key="3">
    <source>
        <dbReference type="Proteomes" id="UP001159641"/>
    </source>
</evidence>
<dbReference type="GO" id="GO:0005802">
    <property type="term" value="C:trans-Golgi network"/>
    <property type="evidence" value="ECO:0007669"/>
    <property type="project" value="TreeGrafter"/>
</dbReference>
<proteinExistence type="inferred from homology"/>
<protein>
    <submittedName>
        <fullName evidence="2">Uncharacterized protein</fullName>
    </submittedName>
</protein>
<evidence type="ECO:0000313" key="2">
    <source>
        <dbReference type="EMBL" id="KAJ8777931.1"/>
    </source>
</evidence>
<gene>
    <name evidence="2" type="ORF">J1605_014036</name>
</gene>
<dbReference type="InterPro" id="IPR005373">
    <property type="entry name" value="PHAF1"/>
</dbReference>
<dbReference type="PANTHER" id="PTHR13465:SF2">
    <property type="entry name" value="PHAGOSOME ASSEMBLY FACTOR 1"/>
    <property type="match status" value="1"/>
</dbReference>
<comment type="similarity">
    <text evidence="1">Belongs to the PHAF1 family.</text>
</comment>
<dbReference type="Pfam" id="PF03676">
    <property type="entry name" value="PHAF1"/>
    <property type="match status" value="1"/>
</dbReference>
<dbReference type="PANTHER" id="PTHR13465">
    <property type="entry name" value="UPF0183 PROTEIN"/>
    <property type="match status" value="1"/>
</dbReference>
<dbReference type="EMBL" id="JAIQCJ010002278">
    <property type="protein sequence ID" value="KAJ8777931.1"/>
    <property type="molecule type" value="Genomic_DNA"/>
</dbReference>